<sequence>MKRFACLTLAALLLAPAASAQSVTECDRLAGYLPVPRAPDLPGVVEVTAPAEAVAACEAARRGDPDPFLAFLLARALEAADPQDPRLPALIAEGAAASAPFAASRLGLLYQQGHGGLPQDEGRARALFEESCAAFPDPRALAGCNNLAAAMVGDDELPAAVSLFERTCDAGFGRACANLADRIEEGRAPGYDPLRMQPLRERACDLSEPWACIHAGYELTQTNPPETLGALRRFEVACDLGLADGCYRAGAVMRDATDMAFGWRVRQEAFGRGCDGGVAESCYEVAIGLIYGEDGTGSLADPGEQAQGVTMLDRLCTERDPWACSDLGYLYAEGIAVTRDPARSAELGARACALGSAVGCNNLAVHLATADGVALNLPQAARYYEQGCAGGSGLACRNLGDMLAGDELGPPDPARAQAAFLKGCALGEAEACTR</sequence>
<dbReference type="InterPro" id="IPR011990">
    <property type="entry name" value="TPR-like_helical_dom_sf"/>
</dbReference>
<evidence type="ECO:0000256" key="2">
    <source>
        <dbReference type="ARBA" id="ARBA00022737"/>
    </source>
</evidence>
<feature type="signal peptide" evidence="3">
    <location>
        <begin position="1"/>
        <end position="20"/>
    </location>
</feature>
<keyword evidence="3" id="KW-0732">Signal</keyword>
<dbReference type="Pfam" id="PF08238">
    <property type="entry name" value="Sel1"/>
    <property type="match status" value="4"/>
</dbReference>
<protein>
    <submittedName>
        <fullName evidence="4">Uncharacterized protein</fullName>
    </submittedName>
</protein>
<keyword evidence="2" id="KW-0677">Repeat</keyword>
<organism evidence="4 5">
    <name type="scientific">Pararhodobacter aggregans</name>
    <dbReference type="NCBI Taxonomy" id="404875"/>
    <lineage>
        <taxon>Bacteria</taxon>
        <taxon>Pseudomonadati</taxon>
        <taxon>Pseudomonadota</taxon>
        <taxon>Alphaproteobacteria</taxon>
        <taxon>Rhodobacterales</taxon>
        <taxon>Paracoccaceae</taxon>
        <taxon>Pararhodobacter</taxon>
    </lineage>
</organism>
<dbReference type="PANTHER" id="PTHR13891:SF1">
    <property type="entry name" value="CYTOCHROME C OXIDASE ASSEMBLY FACTOR 7"/>
    <property type="match status" value="1"/>
</dbReference>
<dbReference type="InterPro" id="IPR040239">
    <property type="entry name" value="HcpB-like"/>
</dbReference>
<evidence type="ECO:0000256" key="3">
    <source>
        <dbReference type="SAM" id="SignalP"/>
    </source>
</evidence>
<reference evidence="4 5" key="1">
    <citation type="journal article" date="2011" name="Syst. Appl. Microbiol.">
        <title>Defluviimonas denitrificans gen. nov., sp. nov., and Pararhodobacter aggregans gen. nov., sp. nov., non-phototrophic Rhodobacteraceae from the biofilter of a marine aquaculture.</title>
        <authorList>
            <person name="Foesel B.U."/>
            <person name="Drake H.L."/>
            <person name="Schramm A."/>
        </authorList>
    </citation>
    <scope>NUCLEOTIDE SEQUENCE [LARGE SCALE GENOMIC DNA]</scope>
    <source>
        <strain evidence="4 5">D1-19</strain>
    </source>
</reference>
<dbReference type="Gene3D" id="1.25.40.10">
    <property type="entry name" value="Tetratricopeptide repeat domain"/>
    <property type="match status" value="2"/>
</dbReference>
<evidence type="ECO:0000313" key="5">
    <source>
        <dbReference type="Proteomes" id="UP000244810"/>
    </source>
</evidence>
<dbReference type="SUPFAM" id="SSF81901">
    <property type="entry name" value="HCP-like"/>
    <property type="match status" value="2"/>
</dbReference>
<dbReference type="SMART" id="SM00671">
    <property type="entry name" value="SEL1"/>
    <property type="match status" value="4"/>
</dbReference>
<feature type="chain" id="PRO_5039939968" evidence="3">
    <location>
        <begin position="21"/>
        <end position="434"/>
    </location>
</feature>
<dbReference type="AlphaFoldDB" id="A0A2T7UKY1"/>
<evidence type="ECO:0000256" key="1">
    <source>
        <dbReference type="ARBA" id="ARBA00008486"/>
    </source>
</evidence>
<comment type="caution">
    <text evidence="4">The sequence shown here is derived from an EMBL/GenBank/DDBJ whole genome shotgun (WGS) entry which is preliminary data.</text>
</comment>
<dbReference type="EMBL" id="QDDR01000016">
    <property type="protein sequence ID" value="PVE45328.1"/>
    <property type="molecule type" value="Genomic_DNA"/>
</dbReference>
<dbReference type="InterPro" id="IPR006597">
    <property type="entry name" value="Sel1-like"/>
</dbReference>
<dbReference type="RefSeq" id="WP_107751825.1">
    <property type="nucleotide sequence ID" value="NZ_QBKF01000005.1"/>
</dbReference>
<evidence type="ECO:0000313" key="4">
    <source>
        <dbReference type="EMBL" id="PVE45328.1"/>
    </source>
</evidence>
<name>A0A2T7UKY1_9RHOB</name>
<proteinExistence type="inferred from homology"/>
<dbReference type="Proteomes" id="UP000244810">
    <property type="component" value="Unassembled WGS sequence"/>
</dbReference>
<gene>
    <name evidence="4" type="ORF">DDE23_22440</name>
</gene>
<accession>A0A2T7UKY1</accession>
<dbReference type="PANTHER" id="PTHR13891">
    <property type="entry name" value="CYTOCHROME C OXIDASE ASSEMBLY FACTOR 7"/>
    <property type="match status" value="1"/>
</dbReference>
<dbReference type="OrthoDB" id="5321503at2"/>
<keyword evidence="5" id="KW-1185">Reference proteome</keyword>
<comment type="similarity">
    <text evidence="1">Belongs to the hcp beta-lactamase family.</text>
</comment>